<dbReference type="PRINTS" id="PR00039">
    <property type="entry name" value="HTHLYSR"/>
</dbReference>
<dbReference type="Pfam" id="PF00126">
    <property type="entry name" value="HTH_1"/>
    <property type="match status" value="1"/>
</dbReference>
<evidence type="ECO:0000256" key="3">
    <source>
        <dbReference type="ARBA" id="ARBA00023125"/>
    </source>
</evidence>
<organism evidence="6 7">
    <name type="scientific">Cytobacillus mangrovibacter</name>
    <dbReference type="NCBI Taxonomy" id="3299024"/>
    <lineage>
        <taxon>Bacteria</taxon>
        <taxon>Bacillati</taxon>
        <taxon>Bacillota</taxon>
        <taxon>Bacilli</taxon>
        <taxon>Bacillales</taxon>
        <taxon>Bacillaceae</taxon>
        <taxon>Cytobacillus</taxon>
    </lineage>
</organism>
<dbReference type="InterPro" id="IPR036388">
    <property type="entry name" value="WH-like_DNA-bd_sf"/>
</dbReference>
<dbReference type="RefSeq" id="WP_389220980.1">
    <property type="nucleotide sequence ID" value="NZ_JBIACJ010000007.1"/>
</dbReference>
<evidence type="ECO:0000256" key="1">
    <source>
        <dbReference type="ARBA" id="ARBA00009437"/>
    </source>
</evidence>
<feature type="domain" description="HTH lysR-type" evidence="5">
    <location>
        <begin position="1"/>
        <end position="58"/>
    </location>
</feature>
<dbReference type="Pfam" id="PF03466">
    <property type="entry name" value="LysR_substrate"/>
    <property type="match status" value="1"/>
</dbReference>
<protein>
    <submittedName>
        <fullName evidence="6">LysR family transcriptional regulator</fullName>
    </submittedName>
</protein>
<dbReference type="Gene3D" id="3.40.190.290">
    <property type="match status" value="1"/>
</dbReference>
<gene>
    <name evidence="6" type="ORF">ACFYKT_14570</name>
</gene>
<dbReference type="PANTHER" id="PTHR30126">
    <property type="entry name" value="HTH-TYPE TRANSCRIPTIONAL REGULATOR"/>
    <property type="match status" value="1"/>
</dbReference>
<dbReference type="InterPro" id="IPR036390">
    <property type="entry name" value="WH_DNA-bd_sf"/>
</dbReference>
<comment type="similarity">
    <text evidence="1">Belongs to the LysR transcriptional regulatory family.</text>
</comment>
<keyword evidence="2" id="KW-0805">Transcription regulation</keyword>
<dbReference type="InterPro" id="IPR005119">
    <property type="entry name" value="LysR_subst-bd"/>
</dbReference>
<evidence type="ECO:0000313" key="6">
    <source>
        <dbReference type="EMBL" id="MFE8697564.1"/>
    </source>
</evidence>
<dbReference type="PANTHER" id="PTHR30126:SF40">
    <property type="entry name" value="HTH-TYPE TRANSCRIPTIONAL REGULATOR GLTR"/>
    <property type="match status" value="1"/>
</dbReference>
<dbReference type="InterPro" id="IPR000847">
    <property type="entry name" value="LysR_HTH_N"/>
</dbReference>
<dbReference type="SUPFAM" id="SSF53850">
    <property type="entry name" value="Periplasmic binding protein-like II"/>
    <property type="match status" value="1"/>
</dbReference>
<keyword evidence="7" id="KW-1185">Reference proteome</keyword>
<keyword evidence="4" id="KW-0804">Transcription</keyword>
<dbReference type="SUPFAM" id="SSF46785">
    <property type="entry name" value="Winged helix' DNA-binding domain"/>
    <property type="match status" value="1"/>
</dbReference>
<dbReference type="Proteomes" id="UP001601058">
    <property type="component" value="Unassembled WGS sequence"/>
</dbReference>
<evidence type="ECO:0000259" key="5">
    <source>
        <dbReference type="PROSITE" id="PS50931"/>
    </source>
</evidence>
<dbReference type="Gene3D" id="1.10.10.10">
    <property type="entry name" value="Winged helix-like DNA-binding domain superfamily/Winged helix DNA-binding domain"/>
    <property type="match status" value="1"/>
</dbReference>
<evidence type="ECO:0000256" key="4">
    <source>
        <dbReference type="ARBA" id="ARBA00023163"/>
    </source>
</evidence>
<accession>A0ABW6K098</accession>
<name>A0ABW6K098_9BACI</name>
<sequence>MNLHALRIFIKVAELNSVTKAADALSISQPAVTVQIRNLENETGLKLIETQGRGIKLTKEGTFLVGHAESLFDMEKDIENKLQQLKNGEIQALRIASTYLPANFLLPVWLAKFKMNYPSVNVNLYSGNSNQVLENLLHYKSDIAFVVNEECNNPEIHLDHLMDIDYWFIVPQGHKYDGQEVSLTDLMMEPFLLREEGSSTREILFSLCKIHRVPNLNIGLQYHGLNESIRSVVAGYGTMLAPEIAVRDYLKRGEIGKVFVKGIEVRRPVYICSRKRDKELALNLKRFIDYVKSSAKVESSLSDKSI</sequence>
<comment type="caution">
    <text evidence="6">The sequence shown here is derived from an EMBL/GenBank/DDBJ whole genome shotgun (WGS) entry which is preliminary data.</text>
</comment>
<evidence type="ECO:0000256" key="2">
    <source>
        <dbReference type="ARBA" id="ARBA00023015"/>
    </source>
</evidence>
<dbReference type="EMBL" id="JBIACJ010000007">
    <property type="protein sequence ID" value="MFE8697564.1"/>
    <property type="molecule type" value="Genomic_DNA"/>
</dbReference>
<keyword evidence="3" id="KW-0238">DNA-binding</keyword>
<dbReference type="PROSITE" id="PS50931">
    <property type="entry name" value="HTH_LYSR"/>
    <property type="match status" value="1"/>
</dbReference>
<proteinExistence type="inferred from homology"/>
<reference evidence="6 7" key="1">
    <citation type="submission" date="2024-08" db="EMBL/GenBank/DDBJ databases">
        <title>Two novel Cytobacillus novel species.</title>
        <authorList>
            <person name="Liu G."/>
        </authorList>
    </citation>
    <scope>NUCLEOTIDE SEQUENCE [LARGE SCALE GENOMIC DNA]</scope>
    <source>
        <strain evidence="6 7">FJAT-53684</strain>
    </source>
</reference>
<evidence type="ECO:0000313" key="7">
    <source>
        <dbReference type="Proteomes" id="UP001601058"/>
    </source>
</evidence>